<keyword evidence="1 5" id="KW-0378">Hydrolase</keyword>
<dbReference type="InterPro" id="IPR036452">
    <property type="entry name" value="Ribo_hydro-like"/>
</dbReference>
<dbReference type="RefSeq" id="WP_256136747.1">
    <property type="nucleotide sequence ID" value="NZ_JANGAB010000011.1"/>
</dbReference>
<dbReference type="Proteomes" id="UP001205063">
    <property type="component" value="Unassembled WGS sequence"/>
</dbReference>
<dbReference type="PROSITE" id="PS51257">
    <property type="entry name" value="PROKAR_LIPOPROTEIN"/>
    <property type="match status" value="1"/>
</dbReference>
<dbReference type="InterPro" id="IPR001910">
    <property type="entry name" value="Inosine/uridine_hydrolase_dom"/>
</dbReference>
<dbReference type="AlphaFoldDB" id="A0AAW5KGT3"/>
<evidence type="ECO:0000313" key="5">
    <source>
        <dbReference type="EMBL" id="MCQ4950560.1"/>
    </source>
</evidence>
<feature type="signal peptide" evidence="3">
    <location>
        <begin position="1"/>
        <end position="21"/>
    </location>
</feature>
<evidence type="ECO:0000256" key="1">
    <source>
        <dbReference type="ARBA" id="ARBA00022801"/>
    </source>
</evidence>
<dbReference type="GO" id="GO:0008477">
    <property type="term" value="F:purine nucleosidase activity"/>
    <property type="evidence" value="ECO:0007669"/>
    <property type="project" value="TreeGrafter"/>
</dbReference>
<dbReference type="SUPFAM" id="SSF53590">
    <property type="entry name" value="Nucleoside hydrolase"/>
    <property type="match status" value="1"/>
</dbReference>
<evidence type="ECO:0000313" key="6">
    <source>
        <dbReference type="Proteomes" id="UP001205063"/>
    </source>
</evidence>
<keyword evidence="2" id="KW-0326">Glycosidase</keyword>
<organism evidence="5 6">
    <name type="scientific">Bittarella massiliensis</name>
    <name type="common">ex Durand et al. 2017</name>
    <dbReference type="NCBI Taxonomy" id="1720313"/>
    <lineage>
        <taxon>Bacteria</taxon>
        <taxon>Bacillati</taxon>
        <taxon>Bacillota</taxon>
        <taxon>Clostridia</taxon>
        <taxon>Eubacteriales</taxon>
        <taxon>Oscillospiraceae</taxon>
        <taxon>Bittarella (ex Durand et al. 2017)</taxon>
    </lineage>
</organism>
<gene>
    <name evidence="5" type="ORF">NE646_12925</name>
</gene>
<accession>A0AAW5KGT3</accession>
<proteinExistence type="predicted"/>
<reference evidence="5" key="1">
    <citation type="submission" date="2022-06" db="EMBL/GenBank/DDBJ databases">
        <title>Isolation of gut microbiota from human fecal samples.</title>
        <authorList>
            <person name="Pamer E.G."/>
            <person name="Barat B."/>
            <person name="Waligurski E."/>
            <person name="Medina S."/>
            <person name="Paddock L."/>
            <person name="Mostad J."/>
        </authorList>
    </citation>
    <scope>NUCLEOTIDE SEQUENCE</scope>
    <source>
        <strain evidence="5">DFI.7.96</strain>
    </source>
</reference>
<dbReference type="GO" id="GO:0005829">
    <property type="term" value="C:cytosol"/>
    <property type="evidence" value="ECO:0007669"/>
    <property type="project" value="TreeGrafter"/>
</dbReference>
<feature type="domain" description="Inosine/uridine-preferring nucleoside hydrolase" evidence="4">
    <location>
        <begin position="54"/>
        <end position="329"/>
    </location>
</feature>
<dbReference type="EMBL" id="JANGAB010000011">
    <property type="protein sequence ID" value="MCQ4950560.1"/>
    <property type="molecule type" value="Genomic_DNA"/>
</dbReference>
<feature type="chain" id="PRO_5043756095" evidence="3">
    <location>
        <begin position="22"/>
        <end position="357"/>
    </location>
</feature>
<sequence length="357" mass="38473">MKKVTALLVAVMLLLCGCAKYDKNGRVLTTGGTLYPNGGLVEAAGAAKQSPIPVILDVDGGADDVLAVILAAKCEGLDVRGIAVTQGCVDLQTAGRNVLMACAFANLDVPVALGAEKPMEREAVTDPQHHGADGLAGMQLPPTERALSELTAEELYCQVADECSGRLQIITLGPLTNLGQVLKSHPELIGKIERVVAGCGTLDGLPEFNAQNDPEALQMVMDSGVSLTFLVNNICDRSFVEFTPLRDDLISRQGTSRYILCAENRPKSRLSQLYMEIGKTEKGNRMYGYLVVDWVNNEQAAQPPEQMVVTVSLEKGEKGGQMQFDTALRADEGYPVILESTTLLWDKLEELAECYNK</sequence>
<name>A0AAW5KGT3_9FIRM</name>
<keyword evidence="3" id="KW-0732">Signal</keyword>
<protein>
    <submittedName>
        <fullName evidence="5">Nucleoside hydrolase</fullName>
    </submittedName>
</protein>
<evidence type="ECO:0000259" key="4">
    <source>
        <dbReference type="Pfam" id="PF01156"/>
    </source>
</evidence>
<dbReference type="GO" id="GO:0006152">
    <property type="term" value="P:purine nucleoside catabolic process"/>
    <property type="evidence" value="ECO:0007669"/>
    <property type="project" value="TreeGrafter"/>
</dbReference>
<dbReference type="PANTHER" id="PTHR12304:SF4">
    <property type="entry name" value="URIDINE NUCLEOSIDASE"/>
    <property type="match status" value="1"/>
</dbReference>
<evidence type="ECO:0000256" key="3">
    <source>
        <dbReference type="SAM" id="SignalP"/>
    </source>
</evidence>
<dbReference type="Pfam" id="PF01156">
    <property type="entry name" value="IU_nuc_hydro"/>
    <property type="match status" value="1"/>
</dbReference>
<dbReference type="Gene3D" id="3.90.245.10">
    <property type="entry name" value="Ribonucleoside hydrolase-like"/>
    <property type="match status" value="1"/>
</dbReference>
<comment type="caution">
    <text evidence="5">The sequence shown here is derived from an EMBL/GenBank/DDBJ whole genome shotgun (WGS) entry which is preliminary data.</text>
</comment>
<evidence type="ECO:0000256" key="2">
    <source>
        <dbReference type="ARBA" id="ARBA00023295"/>
    </source>
</evidence>
<dbReference type="InterPro" id="IPR023186">
    <property type="entry name" value="IUNH"/>
</dbReference>
<dbReference type="PANTHER" id="PTHR12304">
    <property type="entry name" value="INOSINE-URIDINE PREFERRING NUCLEOSIDE HYDROLASE"/>
    <property type="match status" value="1"/>
</dbReference>